<dbReference type="Proteomes" id="UP000031512">
    <property type="component" value="Unassembled WGS sequence"/>
</dbReference>
<dbReference type="GO" id="GO:0005634">
    <property type="term" value="C:nucleus"/>
    <property type="evidence" value="ECO:0007669"/>
    <property type="project" value="InterPro"/>
</dbReference>
<evidence type="ECO:0000256" key="2">
    <source>
        <dbReference type="RuleBase" id="RU003876"/>
    </source>
</evidence>
<evidence type="ECO:0000313" key="4">
    <source>
        <dbReference type="Proteomes" id="UP000031512"/>
    </source>
</evidence>
<sequence>MAEDSALIEQMKNVSLDGVTDKLTEAQIATVEALQKLQKSRDELESEFNKELNELRAKYDVLYKPLYEKRFKVLTTASGSEYGTPSLPRFWLTAMKNNKVLRNVIEVRDEPILAYLTDVSAEFLEPKKQESFKITMSFDSNPYFTNKTLVKQYNMKSIDGEMESLLQCTEATKIEWLPDMDVTKQKVTKIQRHRRTKETRQKVELEDQPSFFRFFTSQEVPSSETLDRMTEQEIAELEMYVEEDYDIGIIIRDKLIPEAVYWYLGVVDNDDLDDDDVESYEHSDSLTSDSD</sequence>
<dbReference type="AlphaFoldDB" id="L1LBR5"/>
<dbReference type="GeneID" id="15804391"/>
<dbReference type="KEGG" id="beq:BEWA_013150"/>
<accession>L1LBR5</accession>
<dbReference type="SUPFAM" id="SSF143113">
    <property type="entry name" value="NAP-like"/>
    <property type="match status" value="1"/>
</dbReference>
<name>L1LBR5_THEEQ</name>
<keyword evidence="4" id="KW-1185">Reference proteome</keyword>
<proteinExistence type="inferred from homology"/>
<evidence type="ECO:0000256" key="1">
    <source>
        <dbReference type="ARBA" id="ARBA00009947"/>
    </source>
</evidence>
<dbReference type="Gene3D" id="3.30.1120.90">
    <property type="entry name" value="Nucleosome assembly protein"/>
    <property type="match status" value="1"/>
</dbReference>
<dbReference type="Pfam" id="PF00956">
    <property type="entry name" value="NAP"/>
    <property type="match status" value="1"/>
</dbReference>
<dbReference type="eggNOG" id="KOG1507">
    <property type="taxonomic scope" value="Eukaryota"/>
</dbReference>
<dbReference type="PANTHER" id="PTHR11875">
    <property type="entry name" value="TESTIS-SPECIFIC Y-ENCODED PROTEIN"/>
    <property type="match status" value="1"/>
</dbReference>
<organism evidence="3 4">
    <name type="scientific">Theileria equi strain WA</name>
    <dbReference type="NCBI Taxonomy" id="1537102"/>
    <lineage>
        <taxon>Eukaryota</taxon>
        <taxon>Sar</taxon>
        <taxon>Alveolata</taxon>
        <taxon>Apicomplexa</taxon>
        <taxon>Aconoidasida</taxon>
        <taxon>Piroplasmida</taxon>
        <taxon>Theileriidae</taxon>
        <taxon>Theileria</taxon>
    </lineage>
</organism>
<dbReference type="EMBL" id="ACOU01000004">
    <property type="protein sequence ID" value="EKX72756.1"/>
    <property type="molecule type" value="Genomic_DNA"/>
</dbReference>
<dbReference type="STRING" id="1537102.L1LBR5"/>
<dbReference type="RefSeq" id="XP_004832208.1">
    <property type="nucleotide sequence ID" value="XM_004832151.1"/>
</dbReference>
<dbReference type="InterPro" id="IPR002164">
    <property type="entry name" value="NAP_family"/>
</dbReference>
<comment type="caution">
    <text evidence="3">The sequence shown here is derived from an EMBL/GenBank/DDBJ whole genome shotgun (WGS) entry which is preliminary data.</text>
</comment>
<reference evidence="3 4" key="1">
    <citation type="journal article" date="2012" name="BMC Genomics">
        <title>Comparative genomic analysis and phylogenetic position of Theileria equi.</title>
        <authorList>
            <person name="Kappmeyer L.S."/>
            <person name="Thiagarajan M."/>
            <person name="Herndon D.R."/>
            <person name="Ramsay J.D."/>
            <person name="Caler E."/>
            <person name="Djikeng A."/>
            <person name="Gillespie J.J."/>
            <person name="Lau A.O."/>
            <person name="Roalson E.H."/>
            <person name="Silva J.C."/>
            <person name="Silva M.G."/>
            <person name="Suarez C.E."/>
            <person name="Ueti M.W."/>
            <person name="Nene V.M."/>
            <person name="Mealey R.H."/>
            <person name="Knowles D.P."/>
            <person name="Brayton K.A."/>
        </authorList>
    </citation>
    <scope>NUCLEOTIDE SEQUENCE [LARGE SCALE GENOMIC DNA]</scope>
    <source>
        <strain evidence="3 4">WA</strain>
    </source>
</reference>
<comment type="similarity">
    <text evidence="1 2">Belongs to the nucleosome assembly protein (NAP) family.</text>
</comment>
<dbReference type="OrthoDB" id="27325at2759"/>
<gene>
    <name evidence="3" type="ORF">BEWA_013150</name>
</gene>
<dbReference type="Gene3D" id="1.20.5.1500">
    <property type="match status" value="1"/>
</dbReference>
<protein>
    <submittedName>
        <fullName evidence="3">Nucleosome assembly protein, putative</fullName>
    </submittedName>
</protein>
<dbReference type="GO" id="GO:0006334">
    <property type="term" value="P:nucleosome assembly"/>
    <property type="evidence" value="ECO:0007669"/>
    <property type="project" value="InterPro"/>
</dbReference>
<dbReference type="InterPro" id="IPR037231">
    <property type="entry name" value="NAP-like_sf"/>
</dbReference>
<evidence type="ECO:0000313" key="3">
    <source>
        <dbReference type="EMBL" id="EKX72756.1"/>
    </source>
</evidence>
<dbReference type="VEuPathDB" id="PiroplasmaDB:BEWA_013150"/>